<feature type="compositionally biased region" description="Polar residues" evidence="1">
    <location>
        <begin position="109"/>
        <end position="118"/>
    </location>
</feature>
<feature type="region of interest" description="Disordered" evidence="1">
    <location>
        <begin position="78"/>
        <end position="157"/>
    </location>
</feature>
<evidence type="ECO:0000256" key="1">
    <source>
        <dbReference type="SAM" id="MobiDB-lite"/>
    </source>
</evidence>
<dbReference type="GO" id="GO:0022626">
    <property type="term" value="C:cytosolic ribosome"/>
    <property type="evidence" value="ECO:0007669"/>
    <property type="project" value="EnsemblFungi"/>
</dbReference>
<dbReference type="OMA" id="MWASPQE"/>
<evidence type="ECO:0000313" key="4">
    <source>
        <dbReference type="Proteomes" id="UP000000267"/>
    </source>
</evidence>
<evidence type="ECO:0000313" key="3">
    <source>
        <dbReference type="EMBL" id="EDO15465.1"/>
    </source>
</evidence>
<protein>
    <recommendedName>
        <fullName evidence="2">TRIP4/RQT4 C2HC5-type zinc finger domain-containing protein</fullName>
    </recommendedName>
</protein>
<dbReference type="PhylomeDB" id="A7TQK1"/>
<reference evidence="3 4" key="1">
    <citation type="journal article" date="2007" name="Proc. Natl. Acad. Sci. U.S.A.">
        <title>Independent sorting-out of thousands of duplicated gene pairs in two yeast species descended from a whole-genome duplication.</title>
        <authorList>
            <person name="Scannell D.R."/>
            <person name="Frank A.C."/>
            <person name="Conant G.C."/>
            <person name="Byrne K.P."/>
            <person name="Woolfit M."/>
            <person name="Wolfe K.H."/>
        </authorList>
    </citation>
    <scope>NUCLEOTIDE SEQUENCE [LARGE SCALE GENOMIC DNA]</scope>
    <source>
        <strain evidence="4">ATCC 22028 / DSM 70294 / BCRC 21397 / CBS 2163 / NBRC 10782 / NRRL Y-8283 / UCD 57-17</strain>
    </source>
</reference>
<dbReference type="PANTHER" id="PTHR12963">
    <property type="entry name" value="THYROID RECEPTOR INTERACTING PROTEIN RELATED"/>
    <property type="match status" value="1"/>
</dbReference>
<evidence type="ECO:0000259" key="2">
    <source>
        <dbReference type="Pfam" id="PF06221"/>
    </source>
</evidence>
<feature type="region of interest" description="Disordered" evidence="1">
    <location>
        <begin position="293"/>
        <end position="313"/>
    </location>
</feature>
<dbReference type="Pfam" id="PF06221">
    <property type="entry name" value="zf-C2HC5"/>
    <property type="match status" value="1"/>
</dbReference>
<name>A7TQK1_VANPO</name>
<dbReference type="GO" id="GO:0072344">
    <property type="term" value="P:rescue of stalled ribosome"/>
    <property type="evidence" value="ECO:0007669"/>
    <property type="project" value="EnsemblFungi"/>
</dbReference>
<dbReference type="EMBL" id="DS480459">
    <property type="protein sequence ID" value="EDO15465.1"/>
    <property type="molecule type" value="Genomic_DNA"/>
</dbReference>
<dbReference type="GO" id="GO:1990116">
    <property type="term" value="P:ribosome-associated ubiquitin-dependent protein catabolic process"/>
    <property type="evidence" value="ECO:0007669"/>
    <property type="project" value="EnsemblFungi"/>
</dbReference>
<dbReference type="RefSeq" id="XP_001643323.1">
    <property type="nucleotide sequence ID" value="XM_001643273.1"/>
</dbReference>
<feature type="region of interest" description="Disordered" evidence="1">
    <location>
        <begin position="247"/>
        <end position="268"/>
    </location>
</feature>
<dbReference type="GO" id="GO:0008270">
    <property type="term" value="F:zinc ion binding"/>
    <property type="evidence" value="ECO:0007669"/>
    <property type="project" value="InterPro"/>
</dbReference>
<dbReference type="GO" id="GO:0180022">
    <property type="term" value="C:RQC-trigger complex"/>
    <property type="evidence" value="ECO:0007669"/>
    <property type="project" value="InterPro"/>
</dbReference>
<gene>
    <name evidence="3" type="ORF">Kpol_463p15</name>
</gene>
<dbReference type="InParanoid" id="A7TQK1"/>
<accession>A7TQK1</accession>
<dbReference type="InterPro" id="IPR039128">
    <property type="entry name" value="TRIP4-like"/>
</dbReference>
<dbReference type="Proteomes" id="UP000000267">
    <property type="component" value="Unassembled WGS sequence"/>
</dbReference>
<dbReference type="GO" id="GO:0070530">
    <property type="term" value="F:K63-linked polyubiquitin modification-dependent protein binding"/>
    <property type="evidence" value="ECO:0007669"/>
    <property type="project" value="EnsemblFungi"/>
</dbReference>
<keyword evidence="4" id="KW-1185">Reference proteome</keyword>
<sequence length="520" mass="59753">MTRKDAIAYAVKAIPEILPLEEQDVKNLCDQILNTSNNDFELIANEFLSMLGHEDLAFAFVVEFNRLLSEGDKKNDELIKEANRNEDSRKKKPMKPDVDKKQFSEDSKPNANVDSQPQLVRVSKPIGKTVSESFKPDKKKSSKKDSTGTKKTKKAHSLKEIDEVVKKLELERDDEDSSSKYACNCQANRHPLFDAAPNCLSCGKIICAREGMNLNNCSFCGSDLIPVEERIKIIELLKQEREVLINGDKNKPQGSSKDETKSKKKTYKVSSNMGTNLFDEQDKLFEFIEKSTEKNRKETQEKEEQQKSQEMKQVVDSDLVQAQDRLNKLLHFQDTSAERTRIIDNASDFSISEETGLWGNARERALMLKKQQRNLRKWEKLEKERNGRREKVVVNMNIGKDGKVTLLETPITENSVPANSDDELENISDEEDINDLKHIKHLKSEIDLEKKIQTKVLQSSSWDLDQYNNRFERPVYMSSSSNGEDDRHSIRNNEKGWKSKVQINDNDNDDSLEQNILYVL</sequence>
<dbReference type="GO" id="GO:0005634">
    <property type="term" value="C:nucleus"/>
    <property type="evidence" value="ECO:0007669"/>
    <property type="project" value="InterPro"/>
</dbReference>
<dbReference type="OrthoDB" id="338816at2759"/>
<feature type="compositionally biased region" description="Basic and acidic residues" evidence="1">
    <location>
        <begin position="247"/>
        <end position="261"/>
    </location>
</feature>
<dbReference type="STRING" id="436907.A7TQK1"/>
<dbReference type="KEGG" id="vpo:Kpol_463p15"/>
<dbReference type="eggNOG" id="KOG2845">
    <property type="taxonomic scope" value="Eukaryota"/>
</dbReference>
<dbReference type="FunCoup" id="A7TQK1">
    <property type="interactions" value="129"/>
</dbReference>
<proteinExistence type="predicted"/>
<dbReference type="InterPro" id="IPR009349">
    <property type="entry name" value="TRIP4/RQT4_C2HC5_Znf"/>
</dbReference>
<organism evidence="4">
    <name type="scientific">Vanderwaltozyma polyspora (strain ATCC 22028 / DSM 70294 / BCRC 21397 / CBS 2163 / NBRC 10782 / NRRL Y-8283 / UCD 57-17)</name>
    <name type="common">Kluyveromyces polysporus</name>
    <dbReference type="NCBI Taxonomy" id="436907"/>
    <lineage>
        <taxon>Eukaryota</taxon>
        <taxon>Fungi</taxon>
        <taxon>Dikarya</taxon>
        <taxon>Ascomycota</taxon>
        <taxon>Saccharomycotina</taxon>
        <taxon>Saccharomycetes</taxon>
        <taxon>Saccharomycetales</taxon>
        <taxon>Saccharomycetaceae</taxon>
        <taxon>Vanderwaltozyma</taxon>
    </lineage>
</organism>
<feature type="compositionally biased region" description="Basic and acidic residues" evidence="1">
    <location>
        <begin position="78"/>
        <end position="108"/>
    </location>
</feature>
<dbReference type="HOGENOM" id="CLU_042447_0_0_1"/>
<dbReference type="PANTHER" id="PTHR12963:SF4">
    <property type="entry name" value="ACTIVATING SIGNAL COINTEGRATOR 1"/>
    <property type="match status" value="1"/>
</dbReference>
<dbReference type="AlphaFoldDB" id="A7TQK1"/>
<dbReference type="GO" id="GO:0045893">
    <property type="term" value="P:positive regulation of DNA-templated transcription"/>
    <property type="evidence" value="ECO:0007669"/>
    <property type="project" value="TreeGrafter"/>
</dbReference>
<dbReference type="GeneID" id="5543533"/>
<feature type="domain" description="TRIP4/RQT4 C2HC5-type zinc finger" evidence="2">
    <location>
        <begin position="180"/>
        <end position="234"/>
    </location>
</feature>